<evidence type="ECO:0000259" key="1">
    <source>
        <dbReference type="SMART" id="SM00507"/>
    </source>
</evidence>
<feature type="domain" description="HNH nuclease" evidence="1">
    <location>
        <begin position="11"/>
        <end position="71"/>
    </location>
</feature>
<dbReference type="Gene3D" id="1.10.30.50">
    <property type="match status" value="1"/>
</dbReference>
<sequence>MPRVNDIKAKRLRAALRAQGRPCHLCGKPIAYGAHHLDPASFQMDHLWQVANGGPEYDPDNVASAHRGCNRQRGVTIDTIAIAAAARYGVTLTPKPPIRKRPVPPSCAPAGQHCARCNGVHDPRPGISFETARCWW</sequence>
<reference evidence="2 3" key="1">
    <citation type="submission" date="2023-12" db="EMBL/GenBank/DDBJ databases">
        <title>Description of new species of Mycobacterium terrae complex isolated from sewage at the Sao Paulo Zoological Park Foundation in Brazil.</title>
        <authorList>
            <person name="Romagnoli C.L."/>
            <person name="Conceicao E.C."/>
            <person name="Machado E."/>
            <person name="Barreto L.B.P.F."/>
            <person name="Sharma A."/>
            <person name="Silva N.M."/>
            <person name="Marques L.E."/>
            <person name="Juliana M.A."/>
            <person name="Lourenco M.C.S."/>
            <person name="Digiampietri L.A."/>
            <person name="Suffys P.N."/>
            <person name="Viana-Niero C."/>
        </authorList>
    </citation>
    <scope>NUCLEOTIDE SEQUENCE [LARGE SCALE GENOMIC DNA]</scope>
    <source>
        <strain evidence="2 3">MYC340</strain>
    </source>
</reference>
<dbReference type="InterPro" id="IPR002711">
    <property type="entry name" value="HNH"/>
</dbReference>
<dbReference type="Proteomes" id="UP001298593">
    <property type="component" value="Unassembled WGS sequence"/>
</dbReference>
<name>A0ABU5Y3J1_9MYCO</name>
<keyword evidence="3" id="KW-1185">Reference proteome</keyword>
<gene>
    <name evidence="2" type="ORF">KV113_24825</name>
</gene>
<proteinExistence type="predicted"/>
<dbReference type="EMBL" id="JAYJJU010000040">
    <property type="protein sequence ID" value="MEB3034770.1"/>
    <property type="molecule type" value="Genomic_DNA"/>
</dbReference>
<dbReference type="GO" id="GO:0004519">
    <property type="term" value="F:endonuclease activity"/>
    <property type="evidence" value="ECO:0007669"/>
    <property type="project" value="UniProtKB-KW"/>
</dbReference>
<keyword evidence="2" id="KW-0255">Endonuclease</keyword>
<dbReference type="CDD" id="cd00085">
    <property type="entry name" value="HNHc"/>
    <property type="match status" value="1"/>
</dbReference>
<dbReference type="SMART" id="SM00507">
    <property type="entry name" value="HNHc"/>
    <property type="match status" value="1"/>
</dbReference>
<organism evidence="2 3">
    <name type="scientific">[Mycobacterium] nativiensis</name>
    <dbReference type="NCBI Taxonomy" id="2855503"/>
    <lineage>
        <taxon>Bacteria</taxon>
        <taxon>Bacillati</taxon>
        <taxon>Actinomycetota</taxon>
        <taxon>Actinomycetes</taxon>
        <taxon>Mycobacteriales</taxon>
        <taxon>Mycobacteriaceae</taxon>
        <taxon>Mycolicibacter</taxon>
    </lineage>
</organism>
<protein>
    <submittedName>
        <fullName evidence="2">HNH endonuclease</fullName>
    </submittedName>
</protein>
<evidence type="ECO:0000313" key="2">
    <source>
        <dbReference type="EMBL" id="MEB3034770.1"/>
    </source>
</evidence>
<keyword evidence="2" id="KW-0540">Nuclease</keyword>
<comment type="caution">
    <text evidence="2">The sequence shown here is derived from an EMBL/GenBank/DDBJ whole genome shotgun (WGS) entry which is preliminary data.</text>
</comment>
<dbReference type="RefSeq" id="WP_224977065.1">
    <property type="nucleotide sequence ID" value="NZ_JAYJJU010000040.1"/>
</dbReference>
<accession>A0ABU5Y3J1</accession>
<evidence type="ECO:0000313" key="3">
    <source>
        <dbReference type="Proteomes" id="UP001298593"/>
    </source>
</evidence>
<dbReference type="Pfam" id="PF01844">
    <property type="entry name" value="HNH"/>
    <property type="match status" value="1"/>
</dbReference>
<dbReference type="InterPro" id="IPR003615">
    <property type="entry name" value="HNH_nuc"/>
</dbReference>
<keyword evidence="2" id="KW-0378">Hydrolase</keyword>